<organism evidence="3 4">
    <name type="scientific">Aromatoleum diolicum</name>
    <dbReference type="NCBI Taxonomy" id="75796"/>
    <lineage>
        <taxon>Bacteria</taxon>
        <taxon>Pseudomonadati</taxon>
        <taxon>Pseudomonadota</taxon>
        <taxon>Betaproteobacteria</taxon>
        <taxon>Rhodocyclales</taxon>
        <taxon>Rhodocyclaceae</taxon>
        <taxon>Aromatoleum</taxon>
    </lineage>
</organism>
<accession>A0ABX1Q8I7</accession>
<dbReference type="InterPro" id="IPR006171">
    <property type="entry name" value="TOPRIM_dom"/>
</dbReference>
<feature type="domain" description="Toprim" evidence="2">
    <location>
        <begin position="240"/>
        <end position="338"/>
    </location>
</feature>
<dbReference type="Pfam" id="PF13362">
    <property type="entry name" value="Toprim_3"/>
    <property type="match status" value="1"/>
</dbReference>
<sequence length="976" mass="106732">MMVAVTYPPDTPERVASALSFLDASDRDTWVCMSFATKDALGEAGRDVWMEWARSAENFDERGADATWRSAKVGGQVRAASLFHAARQAGWRDDSRRVAIDPAEAERRGAERAERDARAAAEVKAERKEAAARAVAIWNAAKQVTYNAYLRAKGIRPHGTRVGPWEAIDRLTGEVKILDDAALLIPAQDFDGQIWTIEAVLSEKLPDGRNKLFLRGGAKAGRFFRIGDRPVERQGRPIYVLAEGFATGASIHECTGHHVLVAFDCGNLAPVARELRRRHPEATILFAADNDQFTPRNPGVDAARKAAAEVGGLLAVPQFASLDGDPTDFNDLHQREGAVQVIEQVVAGLKSGRVEPEAEAAPAGDERRPGFAQVLEETEPAAVALERMPEPSGSGRDDDVALRAGFLILGYDRELIFVYSRERRQVITTTVQRLSREAGLIELADLLWWEMQFTEPGKDFKPKVAANWIARIAGRRGVYESDRVRGRGAWWDDGRLVFHLGDQLIVDGVPAEIDSFKSRFVFEARPALMAPSAVPLNCREGEDLLRVARMFRWEHPGAAELLMGWLFLAPICGMLRWRPHVWVGASPGAGKSTLMDSFVMPLLPDRWALHELGMTTEAALRQKLAADARPVLLDEFEANTEADRRRVEGVLTLIRLSSSSGEISRGTVSGRALTFTARSMFLLASVGVGLHRQTDEDRITRLELTKNGGGADRWPELEAELVRLTRDRSVAQRLFARALGRLALVREAVEVFTREAGAILKSQRHGDQYGTLLAGCWCLTHDAAPTVAEARAKIMQHELAEFGAGASASGDDSSNALNAILSAVIRLDGGKALTVSQLIEIATLPSGYEENPSGLLGVSRKEADHQLQLHGIRVRPSSGSDDNGEVMFAMAHRHLLSLVADTDFATDLIGRLARLTGAWKSREGKPKAKLRFAGATLRYVAVPLSLCVSTDDDAGLDCSVIGSSLPRHDYAAHAPF</sequence>
<keyword evidence="4" id="KW-1185">Reference proteome</keyword>
<dbReference type="InterPro" id="IPR014819">
    <property type="entry name" value="PriCT_2"/>
</dbReference>
<dbReference type="Pfam" id="PF08707">
    <property type="entry name" value="PriCT_2"/>
    <property type="match status" value="1"/>
</dbReference>
<reference evidence="3 4" key="1">
    <citation type="submission" date="2019-12" db="EMBL/GenBank/DDBJ databases">
        <title>Comparative genomics gives insights into the taxonomy of the Azoarcus-Aromatoleum group and reveals separate origins of nif in the plant-associated Azoarcus and non-plant-associated Aromatoleum sub-groups.</title>
        <authorList>
            <person name="Lafos M."/>
            <person name="Maluk M."/>
            <person name="Batista M."/>
            <person name="Junghare M."/>
            <person name="Carmona M."/>
            <person name="Faoro H."/>
            <person name="Cruz L.M."/>
            <person name="Battistoni F."/>
            <person name="De Souza E."/>
            <person name="Pedrosa F."/>
            <person name="Chen W.-M."/>
            <person name="Poole P.S."/>
            <person name="Dixon R.A."/>
            <person name="James E.K."/>
        </authorList>
    </citation>
    <scope>NUCLEOTIDE SEQUENCE [LARGE SCALE GENOMIC DNA]</scope>
    <source>
        <strain evidence="3 4">22Lin</strain>
    </source>
</reference>
<gene>
    <name evidence="3" type="ORF">GPA25_02955</name>
</gene>
<comment type="caution">
    <text evidence="3">The sequence shown here is derived from an EMBL/GenBank/DDBJ whole genome shotgun (WGS) entry which is preliminary data.</text>
</comment>
<dbReference type="Proteomes" id="UP000648984">
    <property type="component" value="Unassembled WGS sequence"/>
</dbReference>
<dbReference type="InterPro" id="IPR034154">
    <property type="entry name" value="TOPRIM_DnaG/twinkle"/>
</dbReference>
<evidence type="ECO:0000259" key="1">
    <source>
        <dbReference type="Pfam" id="PF08707"/>
    </source>
</evidence>
<feature type="domain" description="Primase C-terminal 2" evidence="1">
    <location>
        <begin position="16"/>
        <end position="86"/>
    </location>
</feature>
<name>A0ABX1Q8I7_9RHOO</name>
<protein>
    <submittedName>
        <fullName evidence="3">Bifunctional DNA primase/helicase</fullName>
    </submittedName>
</protein>
<evidence type="ECO:0000259" key="2">
    <source>
        <dbReference type="Pfam" id="PF13362"/>
    </source>
</evidence>
<evidence type="ECO:0000313" key="3">
    <source>
        <dbReference type="EMBL" id="NMG73712.1"/>
    </source>
</evidence>
<dbReference type="CDD" id="cd01029">
    <property type="entry name" value="TOPRIM_primases"/>
    <property type="match status" value="1"/>
</dbReference>
<evidence type="ECO:0000313" key="4">
    <source>
        <dbReference type="Proteomes" id="UP000648984"/>
    </source>
</evidence>
<proteinExistence type="predicted"/>
<dbReference type="EMBL" id="WTVQ01000003">
    <property type="protein sequence ID" value="NMG73712.1"/>
    <property type="molecule type" value="Genomic_DNA"/>
</dbReference>